<proteinExistence type="predicted"/>
<comment type="caution">
    <text evidence="8">The sequence shown here is derived from an EMBL/GenBank/DDBJ whole genome shotgun (WGS) entry which is preliminary data.</text>
</comment>
<evidence type="ECO:0000256" key="4">
    <source>
        <dbReference type="ARBA" id="ARBA00022692"/>
    </source>
</evidence>
<feature type="transmembrane region" description="Helical" evidence="7">
    <location>
        <begin position="39"/>
        <end position="56"/>
    </location>
</feature>
<feature type="transmembrane region" description="Helical" evidence="7">
    <location>
        <begin position="130"/>
        <end position="154"/>
    </location>
</feature>
<keyword evidence="4 7" id="KW-0812">Transmembrane</keyword>
<keyword evidence="3" id="KW-1003">Cell membrane</keyword>
<dbReference type="EMBL" id="JAUSUQ010000011">
    <property type="protein sequence ID" value="MDQ0340119.1"/>
    <property type="molecule type" value="Genomic_DNA"/>
</dbReference>
<keyword evidence="5 7" id="KW-1133">Transmembrane helix</keyword>
<dbReference type="NCBIfam" id="NF004905">
    <property type="entry name" value="PRK06265.1-5"/>
    <property type="match status" value="1"/>
</dbReference>
<feature type="transmembrane region" description="Helical" evidence="7">
    <location>
        <begin position="68"/>
        <end position="91"/>
    </location>
</feature>
<dbReference type="Gene3D" id="1.10.1760.20">
    <property type="match status" value="1"/>
</dbReference>
<dbReference type="PANTHER" id="PTHR34229:SF1">
    <property type="entry name" value="METAL TRANSPORT PROTEIN HI_1621-RELATED"/>
    <property type="match status" value="1"/>
</dbReference>
<gene>
    <name evidence="8" type="ORF">J2S00_002914</name>
</gene>
<keyword evidence="2" id="KW-0813">Transport</keyword>
<keyword evidence="9" id="KW-1185">Reference proteome</keyword>
<evidence type="ECO:0000313" key="9">
    <source>
        <dbReference type="Proteomes" id="UP001232445"/>
    </source>
</evidence>
<keyword evidence="6 7" id="KW-0472">Membrane</keyword>
<dbReference type="NCBIfam" id="NF004907">
    <property type="entry name" value="PRK06265.2-2"/>
    <property type="match status" value="1"/>
</dbReference>
<evidence type="ECO:0000256" key="3">
    <source>
        <dbReference type="ARBA" id="ARBA00022475"/>
    </source>
</evidence>
<dbReference type="Proteomes" id="UP001232445">
    <property type="component" value="Unassembled WGS sequence"/>
</dbReference>
<dbReference type="Pfam" id="PF01891">
    <property type="entry name" value="CbiM"/>
    <property type="match status" value="1"/>
</dbReference>
<evidence type="ECO:0000256" key="6">
    <source>
        <dbReference type="ARBA" id="ARBA00023136"/>
    </source>
</evidence>
<dbReference type="PANTHER" id="PTHR34229">
    <property type="entry name" value="METAL TRANSPORT PROTEIN HI_1621-RELATED"/>
    <property type="match status" value="1"/>
</dbReference>
<dbReference type="RefSeq" id="WP_307341175.1">
    <property type="nucleotide sequence ID" value="NZ_JAUSUQ010000011.1"/>
</dbReference>
<sequence length="207" mass="22019">MHLSDGVLSIPVVIGTSIVAGGIVASSVKHVQQEDIPKISLMTAAFFVLSLINIPVGPSSVHPLLCGLLGIVLGRFSPIAVFISLLLQAILFQHGGLTTLGANTLLVALPALTCSVLFQQLKTRGMSYLSMIAGAVGFIGVLLAVLLLISVLMVTSSYYTEGTLSVVRLLLIGHIPLLIIETILTAFIVKFLAQVRPELIDRNHRFN</sequence>
<evidence type="ECO:0000313" key="8">
    <source>
        <dbReference type="EMBL" id="MDQ0340119.1"/>
    </source>
</evidence>
<evidence type="ECO:0000256" key="7">
    <source>
        <dbReference type="SAM" id="Phobius"/>
    </source>
</evidence>
<accession>A0ABU0CUM7</accession>
<comment type="subcellular location">
    <subcellularLocation>
        <location evidence="1">Cell membrane</location>
        <topology evidence="1">Multi-pass membrane protein</topology>
    </subcellularLocation>
</comment>
<reference evidence="8 9" key="1">
    <citation type="submission" date="2023-07" db="EMBL/GenBank/DDBJ databases">
        <title>Genomic Encyclopedia of Type Strains, Phase IV (KMG-IV): sequencing the most valuable type-strain genomes for metagenomic binning, comparative biology and taxonomic classification.</title>
        <authorList>
            <person name="Goeker M."/>
        </authorList>
    </citation>
    <scope>NUCLEOTIDE SEQUENCE [LARGE SCALE GENOMIC DNA]</scope>
    <source>
        <strain evidence="8 9">DSM 17740</strain>
    </source>
</reference>
<evidence type="ECO:0000256" key="5">
    <source>
        <dbReference type="ARBA" id="ARBA00022989"/>
    </source>
</evidence>
<evidence type="ECO:0000256" key="2">
    <source>
        <dbReference type="ARBA" id="ARBA00022448"/>
    </source>
</evidence>
<evidence type="ECO:0000256" key="1">
    <source>
        <dbReference type="ARBA" id="ARBA00004651"/>
    </source>
</evidence>
<organism evidence="8 9">
    <name type="scientific">Caldalkalibacillus uzonensis</name>
    <dbReference type="NCBI Taxonomy" id="353224"/>
    <lineage>
        <taxon>Bacteria</taxon>
        <taxon>Bacillati</taxon>
        <taxon>Bacillota</taxon>
        <taxon>Bacilli</taxon>
        <taxon>Bacillales</taxon>
        <taxon>Bacillaceae</taxon>
        <taxon>Caldalkalibacillus</taxon>
    </lineage>
</organism>
<feature type="transmembrane region" description="Helical" evidence="7">
    <location>
        <begin position="166"/>
        <end position="193"/>
    </location>
</feature>
<feature type="transmembrane region" description="Helical" evidence="7">
    <location>
        <begin position="7"/>
        <end position="27"/>
    </location>
</feature>
<feature type="transmembrane region" description="Helical" evidence="7">
    <location>
        <begin position="97"/>
        <end position="118"/>
    </location>
</feature>
<name>A0ABU0CUM7_9BACI</name>
<protein>
    <submittedName>
        <fullName evidence="8">Cobalt/nickel transport system permease protein</fullName>
    </submittedName>
</protein>
<dbReference type="InterPro" id="IPR002751">
    <property type="entry name" value="CbiM/NikMN"/>
</dbReference>